<keyword evidence="11 18" id="KW-0560">Oxidoreductase</keyword>
<evidence type="ECO:0000256" key="4">
    <source>
        <dbReference type="ARBA" id="ARBA00022475"/>
    </source>
</evidence>
<evidence type="ECO:0000256" key="8">
    <source>
        <dbReference type="ARBA" id="ARBA00022748"/>
    </source>
</evidence>
<comment type="caution">
    <text evidence="20">The sequence shown here is derived from an EMBL/GenBank/DDBJ whole genome shotgun (WGS) entry which is preliminary data.</text>
</comment>
<feature type="transmembrane region" description="Helical" evidence="18">
    <location>
        <begin position="419"/>
        <end position="439"/>
    </location>
</feature>
<dbReference type="InterPro" id="IPR035671">
    <property type="entry name" value="DsbD_gamma"/>
</dbReference>
<dbReference type="InterPro" id="IPR022910">
    <property type="entry name" value="Thiol_diS_interchange_DbsD"/>
</dbReference>
<organism evidence="20 21">
    <name type="scientific">Vogesella oryzagri</name>
    <dbReference type="NCBI Taxonomy" id="3160864"/>
    <lineage>
        <taxon>Bacteria</taxon>
        <taxon>Pseudomonadati</taxon>
        <taxon>Pseudomonadota</taxon>
        <taxon>Betaproteobacteria</taxon>
        <taxon>Neisseriales</taxon>
        <taxon>Chromobacteriaceae</taxon>
        <taxon>Vogesella</taxon>
    </lineage>
</organism>
<dbReference type="EMBL" id="JBEFLD010000003">
    <property type="protein sequence ID" value="MEQ6290348.1"/>
    <property type="molecule type" value="Genomic_DNA"/>
</dbReference>
<keyword evidence="13 18" id="KW-0472">Membrane</keyword>
<keyword evidence="5 18" id="KW-0997">Cell inner membrane</keyword>
<dbReference type="CDD" id="cd02953">
    <property type="entry name" value="DsbDgamma"/>
    <property type="match status" value="1"/>
</dbReference>
<evidence type="ECO:0000256" key="17">
    <source>
        <dbReference type="ARBA" id="ARBA00047804"/>
    </source>
</evidence>
<evidence type="ECO:0000313" key="21">
    <source>
        <dbReference type="Proteomes" id="UP001433638"/>
    </source>
</evidence>
<dbReference type="HAMAP" id="MF_00399">
    <property type="entry name" value="DbsD"/>
    <property type="match status" value="1"/>
</dbReference>
<evidence type="ECO:0000256" key="14">
    <source>
        <dbReference type="ARBA" id="ARBA00023157"/>
    </source>
</evidence>
<dbReference type="NCBIfam" id="NF001419">
    <property type="entry name" value="PRK00293.1"/>
    <property type="match status" value="1"/>
</dbReference>
<dbReference type="Proteomes" id="UP001433638">
    <property type="component" value="Unassembled WGS sequence"/>
</dbReference>
<evidence type="ECO:0000256" key="13">
    <source>
        <dbReference type="ARBA" id="ARBA00023136"/>
    </source>
</evidence>
<dbReference type="EC" id="1.8.1.8" evidence="18"/>
<protein>
    <recommendedName>
        <fullName evidence="18">Thiol:disulfide interchange protein DsbD</fullName>
        <ecNumber evidence="18">1.8.1.8</ecNumber>
    </recommendedName>
    <alternativeName>
        <fullName evidence="18">Protein-disulfide reductase</fullName>
        <shortName evidence="18">Disulfide reductase</shortName>
    </alternativeName>
</protein>
<dbReference type="Gene3D" id="2.60.40.1250">
    <property type="entry name" value="Thiol:disulfide interchange protein DsbD, N-terminal domain"/>
    <property type="match status" value="1"/>
</dbReference>
<sequence length="576" mass="60658" precursor="true">MPLAQLLHRLLLLILLCTGSAWALNPDELLPPERAFAARLEQQGQTLLLHLDVAQGYYLYRDRIQLTPQPAASVSVPKLPAGESKNDPYFGRQQVFHRGLTLTLPINGTLPPDFTLKTVVQGCADAGLCYPPLTRTLKVGDGMASNPWLDSSPSQSTAPALARGQLATTLAAFFVAGLAMAFTACMYPLLPIVSSLIAGHGHRLSKRRGFGLSLAYVQGLALTYTAVGVAAGLTGSLLTVWLQQPAVILAAAALMVLLALGMFDVISIQLPAALQSRLAASSNRLSGGHVATVFGMGALSALLVGPCIAPPLAIALGYIGQTGDALLGGSALYAMALGLGLPLLVVGTFGGHVLPRAGQWMNAVKFAFGFVMLAVAIWMAGPFLPTPLTMLLWGALALGIAWKLARVSGKGLAARLGKALALLFVLAGLLQLVGAATGAPSPRLPWAGIWHGNQLPKAVFSRVASNAELDAALARARAAGQPVLLDFYADWCVSCIEMEETTFRDPAVRRRMDKMLLLQADVTANNAEQQALLKRFGLYGPPGIMLYDTSGRQTAQVIGYQDAATFTRSLDAANLG</sequence>
<keyword evidence="9 18" id="KW-0249">Electron transport</keyword>
<feature type="transmembrane region" description="Helical" evidence="18">
    <location>
        <begin position="214"/>
        <end position="241"/>
    </location>
</feature>
<keyword evidence="7 18" id="KW-0732">Signal</keyword>
<evidence type="ECO:0000256" key="3">
    <source>
        <dbReference type="ARBA" id="ARBA00022448"/>
    </source>
</evidence>
<dbReference type="PANTHER" id="PTHR32234:SF0">
    <property type="entry name" value="THIOL:DISULFIDE INTERCHANGE PROTEIN DSBD"/>
    <property type="match status" value="1"/>
</dbReference>
<evidence type="ECO:0000256" key="7">
    <source>
        <dbReference type="ARBA" id="ARBA00022729"/>
    </source>
</evidence>
<evidence type="ECO:0000256" key="5">
    <source>
        <dbReference type="ARBA" id="ARBA00022519"/>
    </source>
</evidence>
<comment type="subcellular location">
    <subcellularLocation>
        <location evidence="1 18">Cell inner membrane</location>
        <topology evidence="1 18">Multi-pass membrane protein</topology>
    </subcellularLocation>
</comment>
<keyword evidence="12 18" id="KW-0520">NAD</keyword>
<evidence type="ECO:0000256" key="15">
    <source>
        <dbReference type="ARBA" id="ARBA00023284"/>
    </source>
</evidence>
<feature type="disulfide bond" description="Redox-active" evidence="18">
    <location>
        <begin position="123"/>
        <end position="129"/>
    </location>
</feature>
<feature type="disulfide bond" description="Redox-active" evidence="18">
    <location>
        <begin position="185"/>
        <end position="307"/>
    </location>
</feature>
<dbReference type="GO" id="GO:0047134">
    <property type="term" value="F:protein-disulfide reductase [NAD(P)H] activity"/>
    <property type="evidence" value="ECO:0007669"/>
    <property type="project" value="UniProtKB-EC"/>
</dbReference>
<feature type="disulfide bond" description="Redox-active" evidence="18">
    <location>
        <begin position="492"/>
        <end position="495"/>
    </location>
</feature>
<dbReference type="PROSITE" id="PS51352">
    <property type="entry name" value="THIOREDOXIN_2"/>
    <property type="match status" value="1"/>
</dbReference>
<keyword evidence="8 18" id="KW-0201">Cytochrome c-type biogenesis</keyword>
<dbReference type="Pfam" id="PF02683">
    <property type="entry name" value="DsbD_TM"/>
    <property type="match status" value="1"/>
</dbReference>
<feature type="transmembrane region" description="Helical" evidence="18">
    <location>
        <begin position="170"/>
        <end position="193"/>
    </location>
</feature>
<dbReference type="RefSeq" id="WP_349585765.1">
    <property type="nucleotide sequence ID" value="NZ_JBEFLD010000003.1"/>
</dbReference>
<evidence type="ECO:0000256" key="2">
    <source>
        <dbReference type="ARBA" id="ARBA00007241"/>
    </source>
</evidence>
<evidence type="ECO:0000256" key="11">
    <source>
        <dbReference type="ARBA" id="ARBA00023002"/>
    </source>
</evidence>
<feature type="domain" description="Thioredoxin" evidence="19">
    <location>
        <begin position="433"/>
        <end position="575"/>
    </location>
</feature>
<keyword evidence="3 18" id="KW-0813">Transport</keyword>
<evidence type="ECO:0000256" key="6">
    <source>
        <dbReference type="ARBA" id="ARBA00022692"/>
    </source>
</evidence>
<dbReference type="InterPro" id="IPR036929">
    <property type="entry name" value="DsbDN_sf"/>
</dbReference>
<keyword evidence="14 18" id="KW-1015">Disulfide bond</keyword>
<feature type="transmembrane region" description="Helical" evidence="18">
    <location>
        <begin position="247"/>
        <end position="270"/>
    </location>
</feature>
<comment type="similarity">
    <text evidence="2 18">Belongs to the thioredoxin family. DsbD subfamily.</text>
</comment>
<comment type="function">
    <text evidence="18">Required to facilitate the formation of correct disulfide bonds in some periplasmic proteins and for the assembly of the periplasmic c-type cytochromes. Acts by transferring electrons from cytoplasmic thioredoxin to the periplasm. This transfer involves a cascade of disulfide bond formation and reduction steps.</text>
</comment>
<feature type="transmembrane region" description="Helical" evidence="18">
    <location>
        <begin position="366"/>
        <end position="384"/>
    </location>
</feature>
<evidence type="ECO:0000256" key="12">
    <source>
        <dbReference type="ARBA" id="ARBA00023027"/>
    </source>
</evidence>
<accession>A0ABV1M280</accession>
<feature type="transmembrane region" description="Helical" evidence="18">
    <location>
        <begin position="291"/>
        <end position="319"/>
    </location>
</feature>
<keyword evidence="15 18" id="KW-0676">Redox-active center</keyword>
<gene>
    <name evidence="18 20" type="primary">dsbD</name>
    <name evidence="20" type="ORF">ABNW52_06950</name>
</gene>
<keyword evidence="10 18" id="KW-1133">Transmembrane helix</keyword>
<keyword evidence="4 18" id="KW-1003">Cell membrane</keyword>
<dbReference type="PANTHER" id="PTHR32234">
    <property type="entry name" value="THIOL:DISULFIDE INTERCHANGE PROTEIN DSBD"/>
    <property type="match status" value="1"/>
</dbReference>
<dbReference type="SUPFAM" id="SSF52833">
    <property type="entry name" value="Thioredoxin-like"/>
    <property type="match status" value="1"/>
</dbReference>
<dbReference type="InterPro" id="IPR013766">
    <property type="entry name" value="Thioredoxin_domain"/>
</dbReference>
<dbReference type="InterPro" id="IPR036249">
    <property type="entry name" value="Thioredoxin-like_sf"/>
</dbReference>
<dbReference type="InterPro" id="IPR003834">
    <property type="entry name" value="Cyt_c_assmbl_TM_dom"/>
</dbReference>
<feature type="signal peptide" evidence="18">
    <location>
        <begin position="1"/>
        <end position="23"/>
    </location>
</feature>
<name>A0ABV1M280_9NEIS</name>
<evidence type="ECO:0000256" key="18">
    <source>
        <dbReference type="HAMAP-Rule" id="MF_00399"/>
    </source>
</evidence>
<dbReference type="InterPro" id="IPR028250">
    <property type="entry name" value="DsbDN"/>
</dbReference>
<dbReference type="Pfam" id="PF13899">
    <property type="entry name" value="Thioredoxin_7"/>
    <property type="match status" value="1"/>
</dbReference>
<evidence type="ECO:0000313" key="20">
    <source>
        <dbReference type="EMBL" id="MEQ6290348.1"/>
    </source>
</evidence>
<evidence type="ECO:0000259" key="19">
    <source>
        <dbReference type="PROSITE" id="PS51352"/>
    </source>
</evidence>
<keyword evidence="6 18" id="KW-0812">Transmembrane</keyword>
<feature type="chain" id="PRO_5044920331" description="Thiol:disulfide interchange protein DsbD" evidence="18">
    <location>
        <begin position="24"/>
        <end position="576"/>
    </location>
</feature>
<feature type="transmembrane region" description="Helical" evidence="18">
    <location>
        <begin position="390"/>
        <end position="407"/>
    </location>
</feature>
<reference evidence="20" key="1">
    <citation type="submission" date="2024-06" db="EMBL/GenBank/DDBJ databases">
        <title>Genome sequence of Vogesella sp. MAHUQ-64.</title>
        <authorList>
            <person name="Huq M.A."/>
        </authorList>
    </citation>
    <scope>NUCLEOTIDE SEQUENCE</scope>
    <source>
        <strain evidence="20">MAHUQ-64</strain>
    </source>
</reference>
<evidence type="ECO:0000256" key="9">
    <source>
        <dbReference type="ARBA" id="ARBA00022982"/>
    </source>
</evidence>
<comment type="catalytic activity">
    <reaction evidence="16 18">
        <text>[protein]-dithiol + NAD(+) = [protein]-disulfide + NADH + H(+)</text>
        <dbReference type="Rhea" id="RHEA:18749"/>
        <dbReference type="Rhea" id="RHEA-COMP:10593"/>
        <dbReference type="Rhea" id="RHEA-COMP:10594"/>
        <dbReference type="ChEBI" id="CHEBI:15378"/>
        <dbReference type="ChEBI" id="CHEBI:29950"/>
        <dbReference type="ChEBI" id="CHEBI:50058"/>
        <dbReference type="ChEBI" id="CHEBI:57540"/>
        <dbReference type="ChEBI" id="CHEBI:57945"/>
        <dbReference type="EC" id="1.8.1.8"/>
    </reaction>
</comment>
<dbReference type="SUPFAM" id="SSF74863">
    <property type="entry name" value="Thiol:disulfide interchange protein DsbD, N-terminal domain (DsbD-alpha)"/>
    <property type="match status" value="1"/>
</dbReference>
<evidence type="ECO:0000256" key="1">
    <source>
        <dbReference type="ARBA" id="ARBA00004429"/>
    </source>
</evidence>
<feature type="transmembrane region" description="Helical" evidence="18">
    <location>
        <begin position="331"/>
        <end position="354"/>
    </location>
</feature>
<evidence type="ECO:0000256" key="16">
    <source>
        <dbReference type="ARBA" id="ARBA00047388"/>
    </source>
</evidence>
<evidence type="ECO:0000256" key="10">
    <source>
        <dbReference type="ARBA" id="ARBA00022989"/>
    </source>
</evidence>
<dbReference type="Pfam" id="PF11412">
    <property type="entry name" value="DsbD_N"/>
    <property type="match status" value="1"/>
</dbReference>
<comment type="catalytic activity">
    <reaction evidence="17 18">
        <text>[protein]-dithiol + NADP(+) = [protein]-disulfide + NADPH + H(+)</text>
        <dbReference type="Rhea" id="RHEA:18753"/>
        <dbReference type="Rhea" id="RHEA-COMP:10593"/>
        <dbReference type="Rhea" id="RHEA-COMP:10594"/>
        <dbReference type="ChEBI" id="CHEBI:15378"/>
        <dbReference type="ChEBI" id="CHEBI:29950"/>
        <dbReference type="ChEBI" id="CHEBI:50058"/>
        <dbReference type="ChEBI" id="CHEBI:57783"/>
        <dbReference type="ChEBI" id="CHEBI:58349"/>
        <dbReference type="EC" id="1.8.1.8"/>
    </reaction>
</comment>
<keyword evidence="21" id="KW-1185">Reference proteome</keyword>
<dbReference type="Gene3D" id="3.40.30.10">
    <property type="entry name" value="Glutaredoxin"/>
    <property type="match status" value="1"/>
</dbReference>
<proteinExistence type="inferred from homology"/>